<dbReference type="EMBL" id="GEVM01011748">
    <property type="protein sequence ID" value="JAU94190.1"/>
    <property type="molecule type" value="Transcribed_RNA"/>
</dbReference>
<reference evidence="2" key="1">
    <citation type="submission" date="2016-07" db="EMBL/GenBank/DDBJ databases">
        <title>De novo transcriptome assembly of four accessions of the metal hyperaccumulator plant Noccaea caerulescens.</title>
        <authorList>
            <person name="Blande D."/>
            <person name="Halimaa P."/>
            <person name="Tervahauta A.I."/>
            <person name="Aarts M.G."/>
            <person name="Karenlampi S.O."/>
        </authorList>
    </citation>
    <scope>NUCLEOTIDE SEQUENCE</scope>
</reference>
<evidence type="ECO:0000313" key="2">
    <source>
        <dbReference type="EMBL" id="JAU94190.1"/>
    </source>
</evidence>
<accession>A0A1J3JNV6</accession>
<sequence>MVNAPSPTTTSSNVQLQTNSQFPFLPTLQNLTQLGGIGLNLAAINGNNGGNGNTSSSFLSELGFFHGANSSGPVMGNNNSNNNENNIMTSLGSASHFAFFDRTMGLYSFPNEGNMGNNMGLSSSSASRVSQAAPVKKEEAHLGNISRPVSGLTSPGNQSNQYWTGLGLPGSSNDHHHQHLM</sequence>
<evidence type="ECO:0000256" key="1">
    <source>
        <dbReference type="SAM" id="MobiDB-lite"/>
    </source>
</evidence>
<name>A0A1J3JNV6_NOCCA</name>
<proteinExistence type="predicted"/>
<protein>
    <submittedName>
        <fullName evidence="2">Dof zinc finger protein DOF2.2</fullName>
    </submittedName>
</protein>
<dbReference type="AlphaFoldDB" id="A0A1J3JNV6"/>
<gene>
    <name evidence="2" type="ORF">MP_TR26051_c0_g1_i1_g.76072</name>
</gene>
<organism evidence="2">
    <name type="scientific">Noccaea caerulescens</name>
    <name type="common">Alpine penny-cress</name>
    <name type="synonym">Thlaspi caerulescens</name>
    <dbReference type="NCBI Taxonomy" id="107243"/>
    <lineage>
        <taxon>Eukaryota</taxon>
        <taxon>Viridiplantae</taxon>
        <taxon>Streptophyta</taxon>
        <taxon>Embryophyta</taxon>
        <taxon>Tracheophyta</taxon>
        <taxon>Spermatophyta</taxon>
        <taxon>Magnoliopsida</taxon>
        <taxon>eudicotyledons</taxon>
        <taxon>Gunneridae</taxon>
        <taxon>Pentapetalae</taxon>
        <taxon>rosids</taxon>
        <taxon>malvids</taxon>
        <taxon>Brassicales</taxon>
        <taxon>Brassicaceae</taxon>
        <taxon>Coluteocarpeae</taxon>
        <taxon>Noccaea</taxon>
    </lineage>
</organism>
<feature type="region of interest" description="Disordered" evidence="1">
    <location>
        <begin position="130"/>
        <end position="181"/>
    </location>
</feature>
<feature type="compositionally biased region" description="Polar residues" evidence="1">
    <location>
        <begin position="151"/>
        <end position="163"/>
    </location>
</feature>